<dbReference type="EMBL" id="CATNWA010021699">
    <property type="protein sequence ID" value="CAI9623589.1"/>
    <property type="molecule type" value="Genomic_DNA"/>
</dbReference>
<evidence type="ECO:0000256" key="1">
    <source>
        <dbReference type="SAM" id="MobiDB-lite"/>
    </source>
</evidence>
<gene>
    <name evidence="3" type="ORF">SPARVUS_LOCUS16505518</name>
</gene>
<feature type="region of interest" description="Disordered" evidence="1">
    <location>
        <begin position="1"/>
        <end position="30"/>
    </location>
</feature>
<evidence type="ECO:0000313" key="4">
    <source>
        <dbReference type="Proteomes" id="UP001162483"/>
    </source>
</evidence>
<keyword evidence="2" id="KW-0812">Transmembrane</keyword>
<organism evidence="3 4">
    <name type="scientific">Staurois parvus</name>
    <dbReference type="NCBI Taxonomy" id="386267"/>
    <lineage>
        <taxon>Eukaryota</taxon>
        <taxon>Metazoa</taxon>
        <taxon>Chordata</taxon>
        <taxon>Craniata</taxon>
        <taxon>Vertebrata</taxon>
        <taxon>Euteleostomi</taxon>
        <taxon>Amphibia</taxon>
        <taxon>Batrachia</taxon>
        <taxon>Anura</taxon>
        <taxon>Neobatrachia</taxon>
        <taxon>Ranoidea</taxon>
        <taxon>Ranidae</taxon>
        <taxon>Staurois</taxon>
    </lineage>
</organism>
<dbReference type="Proteomes" id="UP001162483">
    <property type="component" value="Unassembled WGS sequence"/>
</dbReference>
<feature type="transmembrane region" description="Helical" evidence="2">
    <location>
        <begin position="57"/>
        <end position="74"/>
    </location>
</feature>
<proteinExistence type="predicted"/>
<evidence type="ECO:0000313" key="3">
    <source>
        <dbReference type="EMBL" id="CAI9623589.1"/>
    </source>
</evidence>
<protein>
    <submittedName>
        <fullName evidence="3">Uncharacterized protein</fullName>
    </submittedName>
</protein>
<keyword evidence="2" id="KW-0472">Membrane</keyword>
<sequence length="80" mass="9493">MGPLCPCPHPKKPMKKANERYQGHHMGPPTDLGQCPIARMVSPPLVIQYTYKIKNHSYLFVHHPFFFFFFFFFLNQNFFS</sequence>
<comment type="caution">
    <text evidence="3">The sequence shown here is derived from an EMBL/GenBank/DDBJ whole genome shotgun (WGS) entry which is preliminary data.</text>
</comment>
<keyword evidence="4" id="KW-1185">Reference proteome</keyword>
<name>A0ABN9HPS1_9NEOB</name>
<keyword evidence="2" id="KW-1133">Transmembrane helix</keyword>
<evidence type="ECO:0000256" key="2">
    <source>
        <dbReference type="SAM" id="Phobius"/>
    </source>
</evidence>
<accession>A0ABN9HPS1</accession>
<reference evidence="3" key="1">
    <citation type="submission" date="2023-05" db="EMBL/GenBank/DDBJ databases">
        <authorList>
            <person name="Stuckert A."/>
        </authorList>
    </citation>
    <scope>NUCLEOTIDE SEQUENCE</scope>
</reference>